<protein>
    <recommendedName>
        <fullName evidence="4">Flagellar FliJ protein</fullName>
    </recommendedName>
</protein>
<dbReference type="AlphaFoldDB" id="A0A923MSN9"/>
<evidence type="ECO:0008006" key="4">
    <source>
        <dbReference type="Google" id="ProtNLM"/>
    </source>
</evidence>
<dbReference type="Proteomes" id="UP000608513">
    <property type="component" value="Unassembled WGS sequence"/>
</dbReference>
<organism evidence="2 3">
    <name type="scientific">Ramlibacter cellulosilyticus</name>
    <dbReference type="NCBI Taxonomy" id="2764187"/>
    <lineage>
        <taxon>Bacteria</taxon>
        <taxon>Pseudomonadati</taxon>
        <taxon>Pseudomonadota</taxon>
        <taxon>Betaproteobacteria</taxon>
        <taxon>Burkholderiales</taxon>
        <taxon>Comamonadaceae</taxon>
        <taxon>Ramlibacter</taxon>
    </lineage>
</organism>
<accession>A0A923MSN9</accession>
<feature type="coiled-coil region" evidence="1">
    <location>
        <begin position="91"/>
        <end position="132"/>
    </location>
</feature>
<comment type="caution">
    <text evidence="2">The sequence shown here is derived from an EMBL/GenBank/DDBJ whole genome shotgun (WGS) entry which is preliminary data.</text>
</comment>
<reference evidence="2" key="1">
    <citation type="submission" date="2020-08" db="EMBL/GenBank/DDBJ databases">
        <title>Ramlibacter sp. USB13 16S ribosomal RNA gene genome sequencing and assembly.</title>
        <authorList>
            <person name="Kang M."/>
        </authorList>
    </citation>
    <scope>NUCLEOTIDE SEQUENCE</scope>
    <source>
        <strain evidence="2">USB13</strain>
    </source>
</reference>
<gene>
    <name evidence="2" type="ORF">H8N03_19300</name>
</gene>
<evidence type="ECO:0000313" key="3">
    <source>
        <dbReference type="Proteomes" id="UP000608513"/>
    </source>
</evidence>
<keyword evidence="1" id="KW-0175">Coiled coil</keyword>
<keyword evidence="3" id="KW-1185">Reference proteome</keyword>
<sequence length="167" mass="18973">MRHTNAPGADVRGFAWPLSAVERQREHQVDVARTHMGVTERERQAREDELRVVRARCDEGMRHLVAAPGARLDPAVRAHVLGHVQRSLQRQRECEEQARAIEARVESARRACVEAQQRLDAARKLRESALARYLREQARREARLADLAWLVRHAVTSSRSPAAETAP</sequence>
<dbReference type="InterPro" id="IPR053716">
    <property type="entry name" value="Flag_assembly_chemotaxis_eff"/>
</dbReference>
<dbReference type="RefSeq" id="WP_187077854.1">
    <property type="nucleotide sequence ID" value="NZ_JACORT010000009.1"/>
</dbReference>
<dbReference type="Gene3D" id="1.10.287.1700">
    <property type="match status" value="1"/>
</dbReference>
<dbReference type="EMBL" id="JACORT010000009">
    <property type="protein sequence ID" value="MBC5785102.1"/>
    <property type="molecule type" value="Genomic_DNA"/>
</dbReference>
<proteinExistence type="predicted"/>
<evidence type="ECO:0000313" key="2">
    <source>
        <dbReference type="EMBL" id="MBC5785102.1"/>
    </source>
</evidence>
<evidence type="ECO:0000256" key="1">
    <source>
        <dbReference type="SAM" id="Coils"/>
    </source>
</evidence>
<name>A0A923MSN9_9BURK</name>